<accession>A0A090VGD8</accession>
<evidence type="ECO:0000313" key="2">
    <source>
        <dbReference type="Proteomes" id="UP000029644"/>
    </source>
</evidence>
<reference evidence="1 2" key="1">
    <citation type="journal article" date="2014" name="Genome Announc.">
        <title>Draft Genome Sequences of Marine Flavobacterium Algibacter lectus Strains SS8 and NR4.</title>
        <authorList>
            <person name="Takatani N."/>
            <person name="Nakanishi M."/>
            <person name="Meirelles P."/>
            <person name="Mino S."/>
            <person name="Suda W."/>
            <person name="Oshima K."/>
            <person name="Hattori M."/>
            <person name="Ohkuma M."/>
            <person name="Hosokawa M."/>
            <person name="Miyashita K."/>
            <person name="Thompson F.L."/>
            <person name="Niwa A."/>
            <person name="Sawabe T."/>
            <person name="Sawabe T."/>
        </authorList>
    </citation>
    <scope>NUCLEOTIDE SEQUENCE [LARGE SCALE GENOMIC DNA]</scope>
    <source>
        <strain evidence="1 2">JCM 19300</strain>
    </source>
</reference>
<name>A0A090VGD8_9FLAO</name>
<dbReference type="Proteomes" id="UP000029644">
    <property type="component" value="Unassembled WGS sequence"/>
</dbReference>
<protein>
    <submittedName>
        <fullName evidence="1">Uncharacterized protein</fullName>
    </submittedName>
</protein>
<organism evidence="1 2">
    <name type="scientific">Algibacter lectus</name>
    <dbReference type="NCBI Taxonomy" id="221126"/>
    <lineage>
        <taxon>Bacteria</taxon>
        <taxon>Pseudomonadati</taxon>
        <taxon>Bacteroidota</taxon>
        <taxon>Flavobacteriia</taxon>
        <taxon>Flavobacteriales</taxon>
        <taxon>Flavobacteriaceae</taxon>
        <taxon>Algibacter</taxon>
    </lineage>
</organism>
<evidence type="ECO:0000313" key="1">
    <source>
        <dbReference type="EMBL" id="GAL63128.1"/>
    </source>
</evidence>
<proteinExistence type="predicted"/>
<comment type="caution">
    <text evidence="1">The sequence shown here is derived from an EMBL/GenBank/DDBJ whole genome shotgun (WGS) entry which is preliminary data.</text>
</comment>
<sequence>MNTDVLDYTDEDIFGEILVTLKPNYEFLIELFKFNMWVKVIEPHWLIETIVEQHDFILQHYYSDFIR</sequence>
<dbReference type="EMBL" id="BBNQ01000010">
    <property type="protein sequence ID" value="GAL63128.1"/>
    <property type="molecule type" value="Genomic_DNA"/>
</dbReference>
<gene>
    <name evidence="1" type="ORF">JCM19300_1150</name>
</gene>
<dbReference type="AlphaFoldDB" id="A0A090VGD8"/>